<evidence type="ECO:0000313" key="2">
    <source>
        <dbReference type="Proteomes" id="UP000824120"/>
    </source>
</evidence>
<evidence type="ECO:0000313" key="1">
    <source>
        <dbReference type="EMBL" id="KAG5599800.1"/>
    </source>
</evidence>
<comment type="caution">
    <text evidence="1">The sequence shown here is derived from an EMBL/GenBank/DDBJ whole genome shotgun (WGS) entry which is preliminary data.</text>
</comment>
<reference evidence="1 2" key="1">
    <citation type="submission" date="2020-09" db="EMBL/GenBank/DDBJ databases">
        <title>De no assembly of potato wild relative species, Solanum commersonii.</title>
        <authorList>
            <person name="Cho K."/>
        </authorList>
    </citation>
    <scope>NUCLEOTIDE SEQUENCE [LARGE SCALE GENOMIC DNA]</scope>
    <source>
        <strain evidence="1">LZ3.2</strain>
        <tissue evidence="1">Leaf</tissue>
    </source>
</reference>
<dbReference type="PANTHER" id="PTHR45654">
    <property type="entry name" value="HOMEOBOX-LEUCINE ZIPPER PROTEIN MERISTEM L1"/>
    <property type="match status" value="1"/>
</dbReference>
<protein>
    <submittedName>
        <fullName evidence="1">Uncharacterized protein</fullName>
    </submittedName>
</protein>
<dbReference type="Proteomes" id="UP000824120">
    <property type="component" value="Chromosome 6"/>
</dbReference>
<dbReference type="EMBL" id="JACXVP010000006">
    <property type="protein sequence ID" value="KAG5599800.1"/>
    <property type="molecule type" value="Genomic_DNA"/>
</dbReference>
<dbReference type="InterPro" id="IPR042160">
    <property type="entry name" value="HD-Zip_IV"/>
</dbReference>
<keyword evidence="2" id="KW-1185">Reference proteome</keyword>
<sequence>MFKALGLLWMSLSTQSKRVRNNIKLKNVKGSLLVELLTMCLMVILIEHMEYDEIFVHYLYCPLIRACLGFGAQRWMSSLQRLSEFLRVMTSFVDSTGNSEYFIIAPSP</sequence>
<name>A0A9J5YJH0_SOLCO</name>
<dbReference type="AlphaFoldDB" id="A0A9J5YJH0"/>
<organism evidence="1 2">
    <name type="scientific">Solanum commersonii</name>
    <name type="common">Commerson's wild potato</name>
    <name type="synonym">Commerson's nightshade</name>
    <dbReference type="NCBI Taxonomy" id="4109"/>
    <lineage>
        <taxon>Eukaryota</taxon>
        <taxon>Viridiplantae</taxon>
        <taxon>Streptophyta</taxon>
        <taxon>Embryophyta</taxon>
        <taxon>Tracheophyta</taxon>
        <taxon>Spermatophyta</taxon>
        <taxon>Magnoliopsida</taxon>
        <taxon>eudicotyledons</taxon>
        <taxon>Gunneridae</taxon>
        <taxon>Pentapetalae</taxon>
        <taxon>asterids</taxon>
        <taxon>lamiids</taxon>
        <taxon>Solanales</taxon>
        <taxon>Solanaceae</taxon>
        <taxon>Solanoideae</taxon>
        <taxon>Solaneae</taxon>
        <taxon>Solanum</taxon>
    </lineage>
</organism>
<proteinExistence type="predicted"/>
<dbReference type="PANTHER" id="PTHR45654:SF20">
    <property type="entry name" value="HOMEOBOX PROTEIN"/>
    <property type="match status" value="1"/>
</dbReference>
<accession>A0A9J5YJH0</accession>
<gene>
    <name evidence="1" type="ORF">H5410_031170</name>
</gene>